<name>A0A0D2QIL6_GOSRA</name>
<sequence length="125" mass="13535">MASASSNSLSISPSSTLVDAKAPRQPTAASPQCVTLPTLPPPPVQSQSRPWKTTAYCRKIARNVMAMATGETLATREAPTEVTPTELTEFINKIQETVRISPHVLFISLFMYLLTTHACGWFSVG</sequence>
<dbReference type="EMBL" id="CM001746">
    <property type="protein sequence ID" value="KJB39085.1"/>
    <property type="molecule type" value="Genomic_DNA"/>
</dbReference>
<dbReference type="EMBL" id="CM001746">
    <property type="protein sequence ID" value="KJB39088.1"/>
    <property type="molecule type" value="Genomic_DNA"/>
</dbReference>
<dbReference type="Gramene" id="KJB39090">
    <property type="protein sequence ID" value="KJB39090"/>
    <property type="gene ID" value="B456_007G113600"/>
</dbReference>
<feature type="compositionally biased region" description="Low complexity" evidence="1">
    <location>
        <begin position="1"/>
        <end position="15"/>
    </location>
</feature>
<accession>A0A0D2QIL6</accession>
<reference evidence="3 4" key="1">
    <citation type="journal article" date="2012" name="Nature">
        <title>Repeated polyploidization of Gossypium genomes and the evolution of spinnable cotton fibres.</title>
        <authorList>
            <person name="Paterson A.H."/>
            <person name="Wendel J.F."/>
            <person name="Gundlach H."/>
            <person name="Guo H."/>
            <person name="Jenkins J."/>
            <person name="Jin D."/>
            <person name="Llewellyn D."/>
            <person name="Showmaker K.C."/>
            <person name="Shu S."/>
            <person name="Udall J."/>
            <person name="Yoo M.J."/>
            <person name="Byers R."/>
            <person name="Chen W."/>
            <person name="Doron-Faigenboim A."/>
            <person name="Duke M.V."/>
            <person name="Gong L."/>
            <person name="Grimwood J."/>
            <person name="Grover C."/>
            <person name="Grupp K."/>
            <person name="Hu G."/>
            <person name="Lee T.H."/>
            <person name="Li J."/>
            <person name="Lin L."/>
            <person name="Liu T."/>
            <person name="Marler B.S."/>
            <person name="Page J.T."/>
            <person name="Roberts A.W."/>
            <person name="Romanel E."/>
            <person name="Sanders W.S."/>
            <person name="Szadkowski E."/>
            <person name="Tan X."/>
            <person name="Tang H."/>
            <person name="Xu C."/>
            <person name="Wang J."/>
            <person name="Wang Z."/>
            <person name="Zhang D."/>
            <person name="Zhang L."/>
            <person name="Ashrafi H."/>
            <person name="Bedon F."/>
            <person name="Bowers J.E."/>
            <person name="Brubaker C.L."/>
            <person name="Chee P.W."/>
            <person name="Das S."/>
            <person name="Gingle A.R."/>
            <person name="Haigler C.H."/>
            <person name="Harker D."/>
            <person name="Hoffmann L.V."/>
            <person name="Hovav R."/>
            <person name="Jones D.C."/>
            <person name="Lemke C."/>
            <person name="Mansoor S."/>
            <person name="ur Rahman M."/>
            <person name="Rainville L.N."/>
            <person name="Rambani A."/>
            <person name="Reddy U.K."/>
            <person name="Rong J.K."/>
            <person name="Saranga Y."/>
            <person name="Scheffler B.E."/>
            <person name="Scheffler J.A."/>
            <person name="Stelly D.M."/>
            <person name="Triplett B.A."/>
            <person name="Van Deynze A."/>
            <person name="Vaslin M.F."/>
            <person name="Waghmare V.N."/>
            <person name="Walford S.A."/>
            <person name="Wright R.J."/>
            <person name="Zaki E.A."/>
            <person name="Zhang T."/>
            <person name="Dennis E.S."/>
            <person name="Mayer K.F."/>
            <person name="Peterson D.G."/>
            <person name="Rokhsar D.S."/>
            <person name="Wang X."/>
            <person name="Schmutz J."/>
        </authorList>
    </citation>
    <scope>NUCLEOTIDE SEQUENCE [LARGE SCALE GENOMIC DNA]</scope>
</reference>
<organism evidence="3 4">
    <name type="scientific">Gossypium raimondii</name>
    <name type="common">Peruvian cotton</name>
    <name type="synonym">Gossypium klotzschianum subsp. raimondii</name>
    <dbReference type="NCBI Taxonomy" id="29730"/>
    <lineage>
        <taxon>Eukaryota</taxon>
        <taxon>Viridiplantae</taxon>
        <taxon>Streptophyta</taxon>
        <taxon>Embryophyta</taxon>
        <taxon>Tracheophyta</taxon>
        <taxon>Spermatophyta</taxon>
        <taxon>Magnoliopsida</taxon>
        <taxon>eudicotyledons</taxon>
        <taxon>Gunneridae</taxon>
        <taxon>Pentapetalae</taxon>
        <taxon>rosids</taxon>
        <taxon>malvids</taxon>
        <taxon>Malvales</taxon>
        <taxon>Malvaceae</taxon>
        <taxon>Malvoideae</taxon>
        <taxon>Gossypium</taxon>
    </lineage>
</organism>
<keyword evidence="2" id="KW-1133">Transmembrane helix</keyword>
<keyword evidence="2" id="KW-0812">Transmembrane</keyword>
<protein>
    <submittedName>
        <fullName evidence="3">Uncharacterized protein</fullName>
    </submittedName>
</protein>
<dbReference type="Gramene" id="KJB39085">
    <property type="protein sequence ID" value="KJB39085"/>
    <property type="gene ID" value="B456_007G113600"/>
</dbReference>
<evidence type="ECO:0000313" key="4">
    <source>
        <dbReference type="Proteomes" id="UP000032304"/>
    </source>
</evidence>
<feature type="region of interest" description="Disordered" evidence="1">
    <location>
        <begin position="1"/>
        <end position="50"/>
    </location>
</feature>
<keyword evidence="4" id="KW-1185">Reference proteome</keyword>
<dbReference type="EMBL" id="CM001746">
    <property type="protein sequence ID" value="KJB39090.1"/>
    <property type="molecule type" value="Genomic_DNA"/>
</dbReference>
<feature type="transmembrane region" description="Helical" evidence="2">
    <location>
        <begin position="104"/>
        <end position="124"/>
    </location>
</feature>
<evidence type="ECO:0000313" key="3">
    <source>
        <dbReference type="EMBL" id="KJB39088.1"/>
    </source>
</evidence>
<keyword evidence="2" id="KW-0472">Membrane</keyword>
<evidence type="ECO:0000256" key="1">
    <source>
        <dbReference type="SAM" id="MobiDB-lite"/>
    </source>
</evidence>
<proteinExistence type="predicted"/>
<gene>
    <name evidence="3" type="ORF">B456_007G113600</name>
</gene>
<evidence type="ECO:0000256" key="2">
    <source>
        <dbReference type="SAM" id="Phobius"/>
    </source>
</evidence>
<dbReference type="Gramene" id="KJB39088">
    <property type="protein sequence ID" value="KJB39088"/>
    <property type="gene ID" value="B456_007G113600"/>
</dbReference>
<dbReference type="Proteomes" id="UP000032304">
    <property type="component" value="Chromosome 7"/>
</dbReference>
<dbReference type="AlphaFoldDB" id="A0A0D2QIL6"/>